<comment type="function">
    <text evidence="1">Accessory subunit of the mitochondrial membrane respiratory chain NADH dehydrogenase (Complex I) that is believed not to be involved in catalysis. Complex I functions in the transfer of electrons from NADH to the respiratory chain. The immediate electron acceptor for the enzyme is believed to be ubiquinone.</text>
</comment>
<evidence type="ECO:0000256" key="8">
    <source>
        <dbReference type="ARBA" id="ARBA00022692"/>
    </source>
</evidence>
<evidence type="ECO:0000256" key="12">
    <source>
        <dbReference type="ARBA" id="ARBA00023128"/>
    </source>
</evidence>
<dbReference type="OMA" id="HWVHTLV"/>
<dbReference type="Pfam" id="PF08040">
    <property type="entry name" value="NADH_oxidored"/>
    <property type="match status" value="1"/>
</dbReference>
<keyword evidence="6" id="KW-0813">Transport</keyword>
<sequence>MDSEQYFCALTKQARLLMVLTMVNIIQLVRDHWPMTLVPLGFVLGIYFDRVNDEKLALFKNKSKLYQRELKPGEEAWK</sequence>
<protein>
    <recommendedName>
        <fullName evidence="5">NADH dehydrogenase [ubiquinone] 1 beta subcomplex subunit 1</fullName>
    </recommendedName>
    <alternativeName>
        <fullName evidence="15">Complex I-MNLL</fullName>
    </alternativeName>
    <alternativeName>
        <fullName evidence="14">NADH-ubiquinone oxidoreductase MNLL subunit</fullName>
    </alternativeName>
</protein>
<evidence type="ECO:0000256" key="13">
    <source>
        <dbReference type="ARBA" id="ARBA00023136"/>
    </source>
</evidence>
<keyword evidence="13" id="KW-0472">Membrane</keyword>
<dbReference type="Ensembl" id="ENSVKKT00000000133.1">
    <property type="protein sequence ID" value="ENSVKKP00000000129.1"/>
    <property type="gene ID" value="ENSVKKG00000000134.1"/>
</dbReference>
<comment type="subcellular location">
    <subcellularLocation>
        <location evidence="2">Mitochondrion inner membrane</location>
        <topology evidence="2">Single-pass membrane protein</topology>
        <orientation evidence="2">Matrix side</orientation>
    </subcellularLocation>
</comment>
<dbReference type="InterPro" id="IPR012575">
    <property type="entry name" value="NDUB1"/>
</dbReference>
<dbReference type="PANTHER" id="PTHR15222:SF2">
    <property type="entry name" value="NADH DEHYDROGENASE [UBIQUINONE] 1 BETA SUBCOMPLEX SUBUNIT 1"/>
    <property type="match status" value="1"/>
</dbReference>
<comment type="subunit">
    <text evidence="4">Complex I is composed of 45 different subunits.</text>
</comment>
<evidence type="ECO:0000256" key="14">
    <source>
        <dbReference type="ARBA" id="ARBA00030377"/>
    </source>
</evidence>
<evidence type="ECO:0000256" key="15">
    <source>
        <dbReference type="ARBA" id="ARBA00033364"/>
    </source>
</evidence>
<evidence type="ECO:0000256" key="7">
    <source>
        <dbReference type="ARBA" id="ARBA00022660"/>
    </source>
</evidence>
<evidence type="ECO:0000256" key="6">
    <source>
        <dbReference type="ARBA" id="ARBA00022448"/>
    </source>
</evidence>
<accession>A0A8D2ILJ5</accession>
<dbReference type="PANTHER" id="PTHR15222">
    <property type="entry name" value="NADH DEHYDROGENASE [UBIQUINONE] 1 BETA SUBCOMPLEX SUBUNIT 1"/>
    <property type="match status" value="1"/>
</dbReference>
<evidence type="ECO:0000256" key="4">
    <source>
        <dbReference type="ARBA" id="ARBA00011533"/>
    </source>
</evidence>
<evidence type="ECO:0000313" key="16">
    <source>
        <dbReference type="Ensembl" id="ENSVKKP00000000129.1"/>
    </source>
</evidence>
<keyword evidence="9" id="KW-0999">Mitochondrion inner membrane</keyword>
<evidence type="ECO:0000256" key="2">
    <source>
        <dbReference type="ARBA" id="ARBA00004298"/>
    </source>
</evidence>
<evidence type="ECO:0000256" key="11">
    <source>
        <dbReference type="ARBA" id="ARBA00022989"/>
    </source>
</evidence>
<reference evidence="16" key="1">
    <citation type="submission" date="2025-08" db="UniProtKB">
        <authorList>
            <consortium name="Ensembl"/>
        </authorList>
    </citation>
    <scope>IDENTIFICATION</scope>
</reference>
<organism evidence="16 17">
    <name type="scientific">Varanus komodoensis</name>
    <name type="common">Komodo dragon</name>
    <dbReference type="NCBI Taxonomy" id="61221"/>
    <lineage>
        <taxon>Eukaryota</taxon>
        <taxon>Metazoa</taxon>
        <taxon>Chordata</taxon>
        <taxon>Craniata</taxon>
        <taxon>Vertebrata</taxon>
        <taxon>Euteleostomi</taxon>
        <taxon>Lepidosauria</taxon>
        <taxon>Squamata</taxon>
        <taxon>Bifurcata</taxon>
        <taxon>Unidentata</taxon>
        <taxon>Episquamata</taxon>
        <taxon>Toxicofera</taxon>
        <taxon>Anguimorpha</taxon>
        <taxon>Paleoanguimorpha</taxon>
        <taxon>Varanoidea</taxon>
        <taxon>Varanidae</taxon>
        <taxon>Varanus</taxon>
    </lineage>
</organism>
<dbReference type="AlphaFoldDB" id="A0A8D2ILJ5"/>
<keyword evidence="7" id="KW-0679">Respiratory chain</keyword>
<proteinExistence type="inferred from homology"/>
<evidence type="ECO:0000256" key="3">
    <source>
        <dbReference type="ARBA" id="ARBA00007393"/>
    </source>
</evidence>
<comment type="similarity">
    <text evidence="3">Belongs to the complex I NDUFB1 subunit family.</text>
</comment>
<evidence type="ECO:0000256" key="5">
    <source>
        <dbReference type="ARBA" id="ARBA00018678"/>
    </source>
</evidence>
<keyword evidence="8" id="KW-0812">Transmembrane</keyword>
<name>A0A8D2ILJ5_VARKO</name>
<keyword evidence="17" id="KW-1185">Reference proteome</keyword>
<evidence type="ECO:0000256" key="9">
    <source>
        <dbReference type="ARBA" id="ARBA00022792"/>
    </source>
</evidence>
<dbReference type="Proteomes" id="UP000694545">
    <property type="component" value="Unplaced"/>
</dbReference>
<keyword evidence="11" id="KW-1133">Transmembrane helix</keyword>
<keyword evidence="12" id="KW-0496">Mitochondrion</keyword>
<gene>
    <name evidence="16" type="primary">NDUFB1</name>
</gene>
<evidence type="ECO:0000256" key="1">
    <source>
        <dbReference type="ARBA" id="ARBA00003335"/>
    </source>
</evidence>
<evidence type="ECO:0000313" key="17">
    <source>
        <dbReference type="Proteomes" id="UP000694545"/>
    </source>
</evidence>
<dbReference type="GO" id="GO:0005743">
    <property type="term" value="C:mitochondrial inner membrane"/>
    <property type="evidence" value="ECO:0007669"/>
    <property type="project" value="UniProtKB-SubCell"/>
</dbReference>
<keyword evidence="10" id="KW-0249">Electron transport</keyword>
<reference evidence="16" key="2">
    <citation type="submission" date="2025-09" db="UniProtKB">
        <authorList>
            <consortium name="Ensembl"/>
        </authorList>
    </citation>
    <scope>IDENTIFICATION</scope>
</reference>
<evidence type="ECO:0000256" key="10">
    <source>
        <dbReference type="ARBA" id="ARBA00022982"/>
    </source>
</evidence>